<proteinExistence type="inferred from homology"/>
<evidence type="ECO:0000313" key="13">
    <source>
        <dbReference type="EMBL" id="JAV20794.1"/>
    </source>
</evidence>
<feature type="region of interest" description="Disordered" evidence="12">
    <location>
        <begin position="140"/>
        <end position="194"/>
    </location>
</feature>
<evidence type="ECO:0000256" key="3">
    <source>
        <dbReference type="ARBA" id="ARBA00009471"/>
    </source>
</evidence>
<dbReference type="PIRSF" id="PIRSF017126">
    <property type="entry name" value="Condensin_H"/>
    <property type="match status" value="1"/>
</dbReference>
<evidence type="ECO:0000256" key="4">
    <source>
        <dbReference type="ARBA" id="ARBA00016065"/>
    </source>
</evidence>
<dbReference type="Pfam" id="PF05786">
    <property type="entry name" value="Cnd2"/>
    <property type="match status" value="1"/>
</dbReference>
<evidence type="ECO:0000256" key="11">
    <source>
        <dbReference type="PIRNR" id="PIRNR017126"/>
    </source>
</evidence>
<dbReference type="AlphaFoldDB" id="A0A1Q3EZS4"/>
<name>A0A1Q3EZS4_CULTA</name>
<evidence type="ECO:0000256" key="10">
    <source>
        <dbReference type="ARBA" id="ARBA00023306"/>
    </source>
</evidence>
<keyword evidence="5" id="KW-0158">Chromosome</keyword>
<feature type="compositionally biased region" description="Basic residues" evidence="12">
    <location>
        <begin position="185"/>
        <end position="194"/>
    </location>
</feature>
<dbReference type="GO" id="GO:0003682">
    <property type="term" value="F:chromatin binding"/>
    <property type="evidence" value="ECO:0007669"/>
    <property type="project" value="TreeGrafter"/>
</dbReference>
<protein>
    <recommendedName>
        <fullName evidence="4 11">Condensin complex subunit 2</fullName>
    </recommendedName>
</protein>
<comment type="similarity">
    <text evidence="3 11">Belongs to the CND2 (condensin subunit 2) family.</text>
</comment>
<accession>A0A1Q3EZS4</accession>
<evidence type="ECO:0000256" key="12">
    <source>
        <dbReference type="SAM" id="MobiDB-lite"/>
    </source>
</evidence>
<feature type="region of interest" description="Disordered" evidence="12">
    <location>
        <begin position="1"/>
        <end position="59"/>
    </location>
</feature>
<dbReference type="GO" id="GO:0000796">
    <property type="term" value="C:condensin complex"/>
    <property type="evidence" value="ECO:0007669"/>
    <property type="project" value="InterPro"/>
</dbReference>
<feature type="region of interest" description="Disordered" evidence="12">
    <location>
        <begin position="450"/>
        <end position="470"/>
    </location>
</feature>
<comment type="function">
    <text evidence="11">Regulatory subunit of the condensin complex, a complex required for conversion of interphase chromatin into mitotic-like condense chromosomes.</text>
</comment>
<keyword evidence="6" id="KW-0963">Cytoplasm</keyword>
<evidence type="ECO:0000256" key="2">
    <source>
        <dbReference type="ARBA" id="ARBA00004496"/>
    </source>
</evidence>
<feature type="region of interest" description="Disordered" evidence="12">
    <location>
        <begin position="579"/>
        <end position="619"/>
    </location>
</feature>
<comment type="subcellular location">
    <subcellularLocation>
        <location evidence="1">Chromosome</location>
    </subcellularLocation>
    <subcellularLocation>
        <location evidence="2">Cytoplasm</location>
    </subcellularLocation>
</comment>
<dbReference type="InterPro" id="IPR022816">
    <property type="entry name" value="Condensin_barren_su2"/>
</dbReference>
<dbReference type="GO" id="GO:0007076">
    <property type="term" value="P:mitotic chromosome condensation"/>
    <property type="evidence" value="ECO:0007669"/>
    <property type="project" value="InterPro"/>
</dbReference>
<evidence type="ECO:0000256" key="1">
    <source>
        <dbReference type="ARBA" id="ARBA00004286"/>
    </source>
</evidence>
<keyword evidence="7 11" id="KW-0132">Cell division</keyword>
<evidence type="ECO:0000256" key="8">
    <source>
        <dbReference type="ARBA" id="ARBA00022776"/>
    </source>
</evidence>
<evidence type="ECO:0000256" key="6">
    <source>
        <dbReference type="ARBA" id="ARBA00022490"/>
    </source>
</evidence>
<dbReference type="GO" id="GO:0005737">
    <property type="term" value="C:cytoplasm"/>
    <property type="evidence" value="ECO:0007669"/>
    <property type="project" value="UniProtKB-SubCell"/>
</dbReference>
<sequence>MTPVAAVESPLRRSDASRLFRTPRAVSTEEVNDDEEERRHRRSAASLDDSSVSGGGTVEDNENIKMCLQLYSDNKLSKDNAWSVTIIDAFSKLMARHSSSLQNFQVAGSTLEASTKVYGLRVDSVHTDVMRMCSELTRQSARAMDNNREQAEDDEDEEGGGGGGANKENDTMVGGGEGAATQEKVKKKRARKHVSTITKNKETINAALDTNPFTDPFFAKLNSVVGDVNSSSRLMQNIVPTRDAELLLRMDYNFWDDSEAPELELEVEETYDGCELTTATMFNVNRQSHKLHTMLAGYVITDAPAEDDDDDDGHLKDIQDARVRDAAEDDLNVNNRSALEVQFDIDAEVEPIPVGDAYIIDYASADAMGGGGGPDNDDEFNEEDHLALQNCRGLKRKTVVIEDMRPIDSSSINLEYSYRALDNISQFWAGPSHWKFKRSKGPSSLRFSTVTGGAAGPDGKAAKGKPTTRKKKRYEEEVIDDIISVEEDMFVAYNPSRPTIKNITHQKSMICKKWDSKKLKLPTDYHLERNRFDVNAYARGLKVRDFDAAPEPDLPVDDEYDYDNPVDQNYCSRVMQNEAGDEDADNPGAGGFGDAATDDHHTFDDLAGPSTAPGGGSTTLNTSLDFIPTEFHGAPDKVAKINIAYAKTAKVVDMKQLKSCCWRLITEQLCSSSQAAAAGATEPSEEGQSGKARFSEIYRELPHILSKTMSENISKSLAFYSVLHLSNERSLRLVRQDDLEDFQILAPV</sequence>
<dbReference type="GO" id="GO:0051301">
    <property type="term" value="P:cell division"/>
    <property type="evidence" value="ECO:0007669"/>
    <property type="project" value="UniProtKB-KW"/>
</dbReference>
<evidence type="ECO:0000256" key="7">
    <source>
        <dbReference type="ARBA" id="ARBA00022618"/>
    </source>
</evidence>
<keyword evidence="10 11" id="KW-0131">Cell cycle</keyword>
<keyword evidence="9 11" id="KW-0226">DNA condensation</keyword>
<dbReference type="PANTHER" id="PTHR13108">
    <property type="entry name" value="CONDENSIN COMPLEX SUBUNIT 2"/>
    <property type="match status" value="1"/>
</dbReference>
<dbReference type="PANTHER" id="PTHR13108:SF9">
    <property type="entry name" value="CONDENSIN COMPLEX SUBUNIT 2"/>
    <property type="match status" value="1"/>
</dbReference>
<keyword evidence="8 11" id="KW-0498">Mitosis</keyword>
<dbReference type="EMBL" id="GFDL01014251">
    <property type="protein sequence ID" value="JAV20794.1"/>
    <property type="molecule type" value="Transcribed_RNA"/>
</dbReference>
<reference evidence="13" key="1">
    <citation type="submission" date="2017-01" db="EMBL/GenBank/DDBJ databases">
        <title>A deep insight into the sialotranscriptome of adult male and female Cluex tarsalis mosquitoes.</title>
        <authorList>
            <person name="Ribeiro J.M."/>
            <person name="Moreira F."/>
            <person name="Bernard K.A."/>
            <person name="Calvo E."/>
        </authorList>
    </citation>
    <scope>NUCLEOTIDE SEQUENCE</scope>
    <source>
        <strain evidence="13">Kern County</strain>
        <tissue evidence="13">Salivary glands</tissue>
    </source>
</reference>
<organism evidence="13">
    <name type="scientific">Culex tarsalis</name>
    <name type="common">Encephalitis mosquito</name>
    <dbReference type="NCBI Taxonomy" id="7177"/>
    <lineage>
        <taxon>Eukaryota</taxon>
        <taxon>Metazoa</taxon>
        <taxon>Ecdysozoa</taxon>
        <taxon>Arthropoda</taxon>
        <taxon>Hexapoda</taxon>
        <taxon>Insecta</taxon>
        <taxon>Pterygota</taxon>
        <taxon>Neoptera</taxon>
        <taxon>Endopterygota</taxon>
        <taxon>Diptera</taxon>
        <taxon>Nematocera</taxon>
        <taxon>Culicoidea</taxon>
        <taxon>Culicidae</taxon>
        <taxon>Culicinae</taxon>
        <taxon>Culicini</taxon>
        <taxon>Culex</taxon>
        <taxon>Culex</taxon>
    </lineage>
</organism>
<evidence type="ECO:0000256" key="5">
    <source>
        <dbReference type="ARBA" id="ARBA00022454"/>
    </source>
</evidence>
<evidence type="ECO:0000256" key="9">
    <source>
        <dbReference type="ARBA" id="ARBA00023067"/>
    </source>
</evidence>